<comment type="subcellular location">
    <subcellularLocation>
        <location evidence="1">Nucleus</location>
    </subcellularLocation>
</comment>
<evidence type="ECO:0000313" key="4">
    <source>
        <dbReference type="EMBL" id="TWU78306.1"/>
    </source>
</evidence>
<evidence type="ECO:0000259" key="3">
    <source>
        <dbReference type="Pfam" id="PF13934"/>
    </source>
</evidence>
<evidence type="ECO:0000313" key="5">
    <source>
        <dbReference type="Proteomes" id="UP000317257"/>
    </source>
</evidence>
<dbReference type="EMBL" id="SBHS01000002">
    <property type="protein sequence ID" value="TWU78306.1"/>
    <property type="molecule type" value="Genomic_DNA"/>
</dbReference>
<dbReference type="InterPro" id="IPR025151">
    <property type="entry name" value="ELYS_dom"/>
</dbReference>
<dbReference type="AlphaFoldDB" id="A0A5C6GNI0"/>
<dbReference type="Proteomes" id="UP000317257">
    <property type="component" value="Unassembled WGS sequence"/>
</dbReference>
<evidence type="ECO:0000256" key="1">
    <source>
        <dbReference type="ARBA" id="ARBA00004123"/>
    </source>
</evidence>
<comment type="caution">
    <text evidence="4">The sequence shown here is derived from an EMBL/GenBank/DDBJ whole genome shotgun (WGS) entry which is preliminary data.</text>
</comment>
<feature type="domain" description="ELYS-like" evidence="3">
    <location>
        <begin position="1"/>
        <end position="179"/>
    </location>
</feature>
<organism evidence="4 5">
    <name type="scientific">Metarhizium rileyi (strain RCEF 4871)</name>
    <name type="common">Nomuraea rileyi</name>
    <dbReference type="NCBI Taxonomy" id="1649241"/>
    <lineage>
        <taxon>Eukaryota</taxon>
        <taxon>Fungi</taxon>
        <taxon>Dikarya</taxon>
        <taxon>Ascomycota</taxon>
        <taxon>Pezizomycotina</taxon>
        <taxon>Sordariomycetes</taxon>
        <taxon>Hypocreomycetidae</taxon>
        <taxon>Hypocreales</taxon>
        <taxon>Clavicipitaceae</taxon>
        <taxon>Metarhizium</taxon>
    </lineage>
</organism>
<dbReference type="Pfam" id="PF13934">
    <property type="entry name" value="ELYS"/>
    <property type="match status" value="1"/>
</dbReference>
<name>A0A5C6GNI0_METRR</name>
<keyword evidence="2" id="KW-0539">Nucleus</keyword>
<accession>A0A5C6GNI0</accession>
<dbReference type="GO" id="GO:0005634">
    <property type="term" value="C:nucleus"/>
    <property type="evidence" value="ECO:0007669"/>
    <property type="project" value="UniProtKB-SubCell"/>
</dbReference>
<protein>
    <recommendedName>
        <fullName evidence="3">ELYS-like domain-containing protein</fullName>
    </recommendedName>
</protein>
<gene>
    <name evidence="4" type="ORF">ED733_008416</name>
</gene>
<evidence type="ECO:0000256" key="2">
    <source>
        <dbReference type="ARBA" id="ARBA00023242"/>
    </source>
</evidence>
<sequence length="230" mass="25946">MHHKLSLLYYVLLDFDDANKEAFVSGSFASLSGMPANYQLFMKGLWLMDREDYPRALEYVAHPSLNPDFADDIVIALIKQASDQDFSLALSYFYSVQPILKSPVALELLFDAMARTSVTEALLYSRTHAQHTREQLFRRWISCVLDTGRGPDLSSRTSELAFMPFDALEEAWFEDYLTAGEGKMLKKAKDTLLIRKIACRQFSEVAKVRPSGQWAGILEGIKAGTEGQAE</sequence>
<proteinExistence type="predicted"/>
<reference evidence="5" key="1">
    <citation type="submission" date="2018-12" db="EMBL/GenBank/DDBJ databases">
        <title>The complete genome of Metarhizium rileyi, a key fungal pathogen of Lepidoptera.</title>
        <authorList>
            <person name="Binneck E."/>
            <person name="Lastra C.C.L."/>
            <person name="Sosa-Gomez D.R."/>
        </authorList>
    </citation>
    <scope>NUCLEOTIDE SEQUENCE [LARGE SCALE GENOMIC DNA]</scope>
    <source>
        <strain evidence="5">Cep018-CH2</strain>
    </source>
</reference>